<organism evidence="1 2">
    <name type="scientific">Haemophilus sputorum</name>
    <dbReference type="NCBI Taxonomy" id="1078480"/>
    <lineage>
        <taxon>Bacteria</taxon>
        <taxon>Pseudomonadati</taxon>
        <taxon>Pseudomonadota</taxon>
        <taxon>Gammaproteobacteria</taxon>
        <taxon>Pasteurellales</taxon>
        <taxon>Pasteurellaceae</taxon>
        <taxon>Haemophilus</taxon>
    </lineage>
</organism>
<dbReference type="AlphaFoldDB" id="A0A369YC58"/>
<evidence type="ECO:0000313" key="1">
    <source>
        <dbReference type="EMBL" id="RDE71857.1"/>
    </source>
</evidence>
<dbReference type="Proteomes" id="UP000253872">
    <property type="component" value="Unassembled WGS sequence"/>
</dbReference>
<evidence type="ECO:0000313" key="2">
    <source>
        <dbReference type="Proteomes" id="UP000253872"/>
    </source>
</evidence>
<accession>A0A369YC58</accession>
<sequence length="235" mass="27837">MKHHLLATLLKTVCFSVCFNHLAHAEIIKATQLKEMPYTQADIQQICKLFSDGCYWEEGSLKLYQNNQDIYFIDESSKIALLEKKKHYKVKQVWNFNQYKSKKDFFISIKPVLYPLNKTEKAIALSYQKINDKEKKEWADFVVLQDNGKYRTALKDIFFYQALYQYKCETEAQSHNNPHCHDESKTTLSIQYHDDGQPYYQWGLSYTTIIWKAGVSDKMKTKEVSPVKWVRPFEK</sequence>
<comment type="caution">
    <text evidence="1">The sequence shown here is derived from an EMBL/GenBank/DDBJ whole genome shotgun (WGS) entry which is preliminary data.</text>
</comment>
<gene>
    <name evidence="1" type="ORF">DPV93_05890</name>
</gene>
<protein>
    <submittedName>
        <fullName evidence="1">Uncharacterized protein</fullName>
    </submittedName>
</protein>
<reference evidence="1 2" key="1">
    <citation type="submission" date="2018-05" db="EMBL/GenBank/DDBJ databases">
        <title>Draft Genome Sequences for a Diverse set of 7 Haemophilus Species.</title>
        <authorList>
            <person name="Nichols M."/>
            <person name="Topaz N."/>
            <person name="Wang X."/>
            <person name="Wang X."/>
            <person name="Boxrud D."/>
        </authorList>
    </citation>
    <scope>NUCLEOTIDE SEQUENCE [LARGE SCALE GENOMIC DNA]</scope>
    <source>
        <strain evidence="1 2">C2002001239</strain>
    </source>
</reference>
<dbReference type="EMBL" id="QEPN01000004">
    <property type="protein sequence ID" value="RDE71857.1"/>
    <property type="molecule type" value="Genomic_DNA"/>
</dbReference>
<dbReference type="RefSeq" id="WP_111402928.1">
    <property type="nucleotide sequence ID" value="NZ_QEPN01000004.1"/>
</dbReference>
<proteinExistence type="predicted"/>
<name>A0A369YC58_9PAST</name>